<evidence type="ECO:0000313" key="2">
    <source>
        <dbReference type="Proteomes" id="UP000663760"/>
    </source>
</evidence>
<reference evidence="1" key="1">
    <citation type="submission" date="2020-02" db="EMBL/GenBank/DDBJ databases">
        <authorList>
            <person name="Scholz U."/>
            <person name="Mascher M."/>
            <person name="Fiebig A."/>
        </authorList>
    </citation>
    <scope>NUCLEOTIDE SEQUENCE</scope>
</reference>
<accession>A0A7I8LFB7</accession>
<dbReference type="EMBL" id="LR746278">
    <property type="protein sequence ID" value="CAA7408502.1"/>
    <property type="molecule type" value="Genomic_DNA"/>
</dbReference>
<organism evidence="1 2">
    <name type="scientific">Spirodela intermedia</name>
    <name type="common">Intermediate duckweed</name>
    <dbReference type="NCBI Taxonomy" id="51605"/>
    <lineage>
        <taxon>Eukaryota</taxon>
        <taxon>Viridiplantae</taxon>
        <taxon>Streptophyta</taxon>
        <taxon>Embryophyta</taxon>
        <taxon>Tracheophyta</taxon>
        <taxon>Spermatophyta</taxon>
        <taxon>Magnoliopsida</taxon>
        <taxon>Liliopsida</taxon>
        <taxon>Araceae</taxon>
        <taxon>Lemnoideae</taxon>
        <taxon>Spirodela</taxon>
    </lineage>
</organism>
<evidence type="ECO:0000313" key="1">
    <source>
        <dbReference type="EMBL" id="CAA7408502.1"/>
    </source>
</evidence>
<proteinExistence type="predicted"/>
<keyword evidence="2" id="KW-1185">Reference proteome</keyword>
<dbReference type="Proteomes" id="UP000663760">
    <property type="component" value="Chromosome 15"/>
</dbReference>
<dbReference type="AlphaFoldDB" id="A0A7I8LFB7"/>
<protein>
    <submittedName>
        <fullName evidence="1">Uncharacterized protein</fullName>
    </submittedName>
</protein>
<name>A0A7I8LFB7_SPIIN</name>
<gene>
    <name evidence="1" type="ORF">SI8410_15019180</name>
</gene>
<sequence>MEVGHVSMSFILKSIQQDEAL</sequence>